<proteinExistence type="predicted"/>
<protein>
    <submittedName>
        <fullName evidence="1">Uncharacterized protein</fullName>
    </submittedName>
</protein>
<dbReference type="OrthoDB" id="2236692at2"/>
<evidence type="ECO:0000313" key="1">
    <source>
        <dbReference type="EMBL" id="EHJ53039.1"/>
    </source>
</evidence>
<keyword evidence="2" id="KW-1185">Reference proteome</keyword>
<dbReference type="RefSeq" id="WP_003081800.1">
    <property type="nucleotide sequence ID" value="NZ_AEUW02000001.1"/>
</dbReference>
<dbReference type="Proteomes" id="UP000003573">
    <property type="component" value="Unassembled WGS sequence"/>
</dbReference>
<dbReference type="AlphaFoldDB" id="G5JWV6"/>
<organism evidence="1 2">
    <name type="scientific">Streptococcus macacae NCTC 11558</name>
    <dbReference type="NCBI Taxonomy" id="764298"/>
    <lineage>
        <taxon>Bacteria</taxon>
        <taxon>Bacillati</taxon>
        <taxon>Bacillota</taxon>
        <taxon>Bacilli</taxon>
        <taxon>Lactobacillales</taxon>
        <taxon>Streptococcaceae</taxon>
        <taxon>Streptococcus</taxon>
    </lineage>
</organism>
<evidence type="ECO:0000313" key="2">
    <source>
        <dbReference type="Proteomes" id="UP000003573"/>
    </source>
</evidence>
<comment type="caution">
    <text evidence="1">The sequence shown here is derived from an EMBL/GenBank/DDBJ whole genome shotgun (WGS) entry which is preliminary data.</text>
</comment>
<dbReference type="EMBL" id="AEUW02000001">
    <property type="protein sequence ID" value="EHJ53039.1"/>
    <property type="molecule type" value="Genomic_DNA"/>
</dbReference>
<dbReference type="STRING" id="764298.STRMA_1253"/>
<reference evidence="1 2" key="1">
    <citation type="journal article" date="2014" name="Int. J. Syst. Evol. Microbiol.">
        <title>Phylogenomics and the dynamic genome evolution of the genus Streptococcus.</title>
        <authorList>
            <consortium name="The Broad Institute Genome Sequencing Platform"/>
            <person name="Richards V.P."/>
            <person name="Palmer S.R."/>
            <person name="Pavinski Bitar P.D."/>
            <person name="Qin X."/>
            <person name="Weinstock G.M."/>
            <person name="Highlander S.K."/>
            <person name="Town C.D."/>
            <person name="Burne R.A."/>
            <person name="Stanhope M.J."/>
        </authorList>
    </citation>
    <scope>NUCLEOTIDE SEQUENCE [LARGE SCALE GENOMIC DNA]</scope>
    <source>
        <strain evidence="1 2">NCTC 11558</strain>
    </source>
</reference>
<gene>
    <name evidence="1" type="ORF">STRMA_1253</name>
</gene>
<accession>G5JWV6</accession>
<name>G5JWV6_9STRE</name>
<sequence length="147" mass="18298">MQNKWDEKWDEVSAQQRREQEILEEMEDNYRAKQRSFEERYNHLEEYRQQLQYGIDEHYEETMAMLHQHSDNPYFEEAYQGLVDLTEMAIQMNQDAFFMHQQKLIDEEDAFEQNYRKKHEEQEDKVEALRWELIKIDLAEKEERGRK</sequence>